<name>A0A8T0GUD9_CERPU</name>
<feature type="domain" description="BHLH" evidence="7">
    <location>
        <begin position="406"/>
        <end position="456"/>
    </location>
</feature>
<evidence type="ECO:0000256" key="5">
    <source>
        <dbReference type="SAM" id="Coils"/>
    </source>
</evidence>
<dbReference type="PANTHER" id="PTHR16223">
    <property type="entry name" value="TRANSCRIPTION FACTOR BHLH83-RELATED"/>
    <property type="match status" value="1"/>
</dbReference>
<evidence type="ECO:0000313" key="9">
    <source>
        <dbReference type="Proteomes" id="UP000822688"/>
    </source>
</evidence>
<dbReference type="PANTHER" id="PTHR16223:SF125">
    <property type="entry name" value="OS08G0506700 PROTEIN"/>
    <property type="match status" value="1"/>
</dbReference>
<dbReference type="GO" id="GO:0000981">
    <property type="term" value="F:DNA-binding transcription factor activity, RNA polymerase II-specific"/>
    <property type="evidence" value="ECO:0007669"/>
    <property type="project" value="TreeGrafter"/>
</dbReference>
<feature type="coiled-coil region" evidence="5">
    <location>
        <begin position="453"/>
        <end position="480"/>
    </location>
</feature>
<evidence type="ECO:0000256" key="2">
    <source>
        <dbReference type="ARBA" id="ARBA00023015"/>
    </source>
</evidence>
<dbReference type="Pfam" id="PF00010">
    <property type="entry name" value="HLH"/>
    <property type="match status" value="1"/>
</dbReference>
<feature type="region of interest" description="Disordered" evidence="6">
    <location>
        <begin position="270"/>
        <end position="391"/>
    </location>
</feature>
<accession>A0A8T0GUD9</accession>
<feature type="compositionally biased region" description="Basic and acidic residues" evidence="6">
    <location>
        <begin position="289"/>
        <end position="298"/>
    </location>
</feature>
<comment type="caution">
    <text evidence="8">The sequence shown here is derived from an EMBL/GenBank/DDBJ whole genome shotgun (WGS) entry which is preliminary data.</text>
</comment>
<dbReference type="InterPro" id="IPR045843">
    <property type="entry name" value="IND-like"/>
</dbReference>
<feature type="compositionally biased region" description="Polar residues" evidence="6">
    <location>
        <begin position="106"/>
        <end position="115"/>
    </location>
</feature>
<feature type="region of interest" description="Disordered" evidence="6">
    <location>
        <begin position="1"/>
        <end position="20"/>
    </location>
</feature>
<evidence type="ECO:0000313" key="8">
    <source>
        <dbReference type="EMBL" id="KAG0563296.1"/>
    </source>
</evidence>
<feature type="compositionally biased region" description="Polar residues" evidence="6">
    <location>
        <begin position="299"/>
        <end position="310"/>
    </location>
</feature>
<feature type="compositionally biased region" description="Polar residues" evidence="6">
    <location>
        <begin position="80"/>
        <end position="89"/>
    </location>
</feature>
<dbReference type="GO" id="GO:0000978">
    <property type="term" value="F:RNA polymerase II cis-regulatory region sequence-specific DNA binding"/>
    <property type="evidence" value="ECO:0007669"/>
    <property type="project" value="TreeGrafter"/>
</dbReference>
<comment type="subcellular location">
    <subcellularLocation>
        <location evidence="1">Nucleus</location>
    </subcellularLocation>
</comment>
<dbReference type="SMART" id="SM00353">
    <property type="entry name" value="HLH"/>
    <property type="match status" value="1"/>
</dbReference>
<organism evidence="8 9">
    <name type="scientific">Ceratodon purpureus</name>
    <name type="common">Fire moss</name>
    <name type="synonym">Dicranum purpureum</name>
    <dbReference type="NCBI Taxonomy" id="3225"/>
    <lineage>
        <taxon>Eukaryota</taxon>
        <taxon>Viridiplantae</taxon>
        <taxon>Streptophyta</taxon>
        <taxon>Embryophyta</taxon>
        <taxon>Bryophyta</taxon>
        <taxon>Bryophytina</taxon>
        <taxon>Bryopsida</taxon>
        <taxon>Dicranidae</taxon>
        <taxon>Pseudoditrichales</taxon>
        <taxon>Ditrichaceae</taxon>
        <taxon>Ceratodon</taxon>
    </lineage>
</organism>
<keyword evidence="9" id="KW-1185">Reference proteome</keyword>
<evidence type="ECO:0000259" key="7">
    <source>
        <dbReference type="PROSITE" id="PS50888"/>
    </source>
</evidence>
<evidence type="ECO:0000256" key="3">
    <source>
        <dbReference type="ARBA" id="ARBA00023163"/>
    </source>
</evidence>
<dbReference type="PROSITE" id="PS50888">
    <property type="entry name" value="BHLH"/>
    <property type="match status" value="1"/>
</dbReference>
<dbReference type="GO" id="GO:0046983">
    <property type="term" value="F:protein dimerization activity"/>
    <property type="evidence" value="ECO:0007669"/>
    <property type="project" value="InterPro"/>
</dbReference>
<dbReference type="Proteomes" id="UP000822688">
    <property type="component" value="Chromosome 8"/>
</dbReference>
<evidence type="ECO:0000256" key="6">
    <source>
        <dbReference type="SAM" id="MobiDB-lite"/>
    </source>
</evidence>
<dbReference type="InterPro" id="IPR036638">
    <property type="entry name" value="HLH_DNA-bd_sf"/>
</dbReference>
<dbReference type="InterPro" id="IPR011598">
    <property type="entry name" value="bHLH_dom"/>
</dbReference>
<dbReference type="EMBL" id="CM026429">
    <property type="protein sequence ID" value="KAG0563296.1"/>
    <property type="molecule type" value="Genomic_DNA"/>
</dbReference>
<feature type="region of interest" description="Disordered" evidence="6">
    <location>
        <begin position="66"/>
        <end position="117"/>
    </location>
</feature>
<gene>
    <name evidence="8" type="ORF">KC19_8G019700</name>
</gene>
<dbReference type="Gene3D" id="4.10.280.10">
    <property type="entry name" value="Helix-loop-helix DNA-binding domain"/>
    <property type="match status" value="1"/>
</dbReference>
<sequence>MLSVEDLRSFTTPGNGPITGMGSLDEEISAMLQSSHSTFSQASLAEVMAPDVFSSSFTSHASPYPRALPASNPHSGGLARTSSMSSAGLPNNSRPRPHPNSRISNQRPQNLSQKQWAPMTGDEKWMLDAKGEVLDMHSASNSPFSTGFESGFGMPMMNPPAPAAPPPSGGLHRYHSAPSAFLQALADEAFSQIPPPPPNANMFSEGGLTPITEVMDVERMGSGNSLNEFEQFLSPDSDFSRRAAMSALQAKADNAETYSNLFPPAKSTGLLRQKSLPVPQQNSIVPKQDPMEEHHSEDSISGTSEDNSLVSGFIVSGDALTSWPTSPGTPGSKRPRGSFPAWESETSSGGSAENPKSYRLNNNPNGLIRHMSLPTSTDPMEPPTPNPSSGDELNLVQMRARAKRGCATHPRSIAERVRRTRISERMKKLQDLVPNMEKTTNTSDMLDETVDYVKSLQLKVSELQETIVQLKAAAAAQNIKSP</sequence>
<dbReference type="GO" id="GO:0005634">
    <property type="term" value="C:nucleus"/>
    <property type="evidence" value="ECO:0007669"/>
    <property type="project" value="UniProtKB-SubCell"/>
</dbReference>
<keyword evidence="4" id="KW-0539">Nucleus</keyword>
<evidence type="ECO:0000256" key="1">
    <source>
        <dbReference type="ARBA" id="ARBA00004123"/>
    </source>
</evidence>
<keyword evidence="3" id="KW-0804">Transcription</keyword>
<evidence type="ECO:0000256" key="4">
    <source>
        <dbReference type="ARBA" id="ARBA00023242"/>
    </source>
</evidence>
<keyword evidence="5" id="KW-0175">Coiled coil</keyword>
<feature type="compositionally biased region" description="Low complexity" evidence="6">
    <location>
        <begin position="90"/>
        <end position="105"/>
    </location>
</feature>
<keyword evidence="2" id="KW-0805">Transcription regulation</keyword>
<proteinExistence type="predicted"/>
<dbReference type="AlphaFoldDB" id="A0A8T0GUD9"/>
<protein>
    <recommendedName>
        <fullName evidence="7">BHLH domain-containing protein</fullName>
    </recommendedName>
</protein>
<reference evidence="8" key="1">
    <citation type="submission" date="2020-06" db="EMBL/GenBank/DDBJ databases">
        <title>WGS assembly of Ceratodon purpureus strain R40.</title>
        <authorList>
            <person name="Carey S.B."/>
            <person name="Jenkins J."/>
            <person name="Shu S."/>
            <person name="Lovell J.T."/>
            <person name="Sreedasyam A."/>
            <person name="Maumus F."/>
            <person name="Tiley G.P."/>
            <person name="Fernandez-Pozo N."/>
            <person name="Barry K."/>
            <person name="Chen C."/>
            <person name="Wang M."/>
            <person name="Lipzen A."/>
            <person name="Daum C."/>
            <person name="Saski C.A."/>
            <person name="Payton A.C."/>
            <person name="Mcbreen J.C."/>
            <person name="Conrad R.E."/>
            <person name="Kollar L.M."/>
            <person name="Olsson S."/>
            <person name="Huttunen S."/>
            <person name="Landis J.B."/>
            <person name="Wickett N.J."/>
            <person name="Johnson M.G."/>
            <person name="Rensing S.A."/>
            <person name="Grimwood J."/>
            <person name="Schmutz J."/>
            <person name="Mcdaniel S.F."/>
        </authorList>
    </citation>
    <scope>NUCLEOTIDE SEQUENCE</scope>
    <source>
        <strain evidence="8">R40</strain>
    </source>
</reference>
<dbReference type="SUPFAM" id="SSF47459">
    <property type="entry name" value="HLH, helix-loop-helix DNA-binding domain"/>
    <property type="match status" value="1"/>
</dbReference>